<dbReference type="Proteomes" id="UP001597058">
    <property type="component" value="Unassembled WGS sequence"/>
</dbReference>
<dbReference type="InterPro" id="IPR021145">
    <property type="entry name" value="Portal_protein_SPP1_Gp6-like"/>
</dbReference>
<feature type="compositionally biased region" description="Basic and acidic residues" evidence="1">
    <location>
        <begin position="186"/>
        <end position="196"/>
    </location>
</feature>
<dbReference type="Pfam" id="PF05133">
    <property type="entry name" value="SPP1_portal"/>
    <property type="match status" value="1"/>
</dbReference>
<feature type="region of interest" description="Disordered" evidence="1">
    <location>
        <begin position="271"/>
        <end position="310"/>
    </location>
</feature>
<name>A0ABW3XL30_9ACTN</name>
<dbReference type="RefSeq" id="WP_381329110.1">
    <property type="nucleotide sequence ID" value="NZ_JBHTMM010000041.1"/>
</dbReference>
<reference evidence="3" key="1">
    <citation type="journal article" date="2019" name="Int. J. Syst. Evol. Microbiol.">
        <title>The Global Catalogue of Microorganisms (GCM) 10K type strain sequencing project: providing services to taxonomists for standard genome sequencing and annotation.</title>
        <authorList>
            <consortium name="The Broad Institute Genomics Platform"/>
            <consortium name="The Broad Institute Genome Sequencing Center for Infectious Disease"/>
            <person name="Wu L."/>
            <person name="Ma J."/>
        </authorList>
    </citation>
    <scope>NUCLEOTIDE SEQUENCE [LARGE SCALE GENOMIC DNA]</scope>
    <source>
        <strain evidence="3">CGMCC 4.7020</strain>
    </source>
</reference>
<evidence type="ECO:0000313" key="2">
    <source>
        <dbReference type="EMBL" id="MFD1309744.1"/>
    </source>
</evidence>
<organism evidence="2 3">
    <name type="scientific">Streptomyces kaempferi</name>
    <dbReference type="NCBI Taxonomy" id="333725"/>
    <lineage>
        <taxon>Bacteria</taxon>
        <taxon>Bacillati</taxon>
        <taxon>Actinomycetota</taxon>
        <taxon>Actinomycetes</taxon>
        <taxon>Kitasatosporales</taxon>
        <taxon>Streptomycetaceae</taxon>
        <taxon>Streptomyces</taxon>
    </lineage>
</organism>
<protein>
    <submittedName>
        <fullName evidence="2">Phage portal protein</fullName>
    </submittedName>
</protein>
<gene>
    <name evidence="2" type="ORF">ACFQ5X_28280</name>
</gene>
<keyword evidence="3" id="KW-1185">Reference proteome</keyword>
<sequence>MEAALDDEAIDPRADLMYGIGELQAARKGYDIAETYYDGKVPEVFTSVRLRRALAAHNIDFDLNFAKTPVDAVTDRLEIAGITGANDDETALISRIWQDNQLDLEMPDVFRRAGEFGDAYLMVLPVEDEDGKTVRVEMFYNSPQTVRVIYDEENPRRKAYTIKKWCDGPYIRAELYYDGRTERWTTGKNSKGDKPADWNPWPADPEDPESWEIDNDWGEQPVYHFRTDRPYGTPEHYGAYGPQNAITKLQSTHMGTVDYQGFPQRYALTETASTDTSDLEPGDFDDGDWPPNEAGAGPSDSGDDSSLKAGPGEMMLLRGFKSVGQFDAAQPGVFLDPITFNVRAMAVICTTPLHLFDPSGEQPSGQSVRAQDAPFTKKVGNRQLSYGATLREALTFALRRLGVVDPVVTIHWKPAETIDDAEGWQTVQAKIAAGVPRRQALMEAGYRAEQVDAWLAGADDAELQRRVDVLASLADSAQKLGAAAALGVITSEQVTGLLSGTIDDLEALAQAQEEH</sequence>
<feature type="compositionally biased region" description="Acidic residues" evidence="1">
    <location>
        <begin position="277"/>
        <end position="288"/>
    </location>
</feature>
<evidence type="ECO:0000256" key="1">
    <source>
        <dbReference type="SAM" id="MobiDB-lite"/>
    </source>
</evidence>
<dbReference type="EMBL" id="JBHTMM010000041">
    <property type="protein sequence ID" value="MFD1309744.1"/>
    <property type="molecule type" value="Genomic_DNA"/>
</dbReference>
<proteinExistence type="predicted"/>
<evidence type="ECO:0000313" key="3">
    <source>
        <dbReference type="Proteomes" id="UP001597058"/>
    </source>
</evidence>
<accession>A0ABW3XL30</accession>
<feature type="region of interest" description="Disordered" evidence="1">
    <location>
        <begin position="186"/>
        <end position="207"/>
    </location>
</feature>
<comment type="caution">
    <text evidence="2">The sequence shown here is derived from an EMBL/GenBank/DDBJ whole genome shotgun (WGS) entry which is preliminary data.</text>
</comment>